<evidence type="ECO:0000313" key="7">
    <source>
        <dbReference type="EMBL" id="GAA5139195.1"/>
    </source>
</evidence>
<dbReference type="PANTHER" id="PTHR30290">
    <property type="entry name" value="PERIPLASMIC BINDING COMPONENT OF ABC TRANSPORTER"/>
    <property type="match status" value="1"/>
</dbReference>
<gene>
    <name evidence="7" type="ORF">GCM10023213_19420</name>
</gene>
<dbReference type="PANTHER" id="PTHR30290:SF10">
    <property type="entry name" value="PERIPLASMIC OLIGOPEPTIDE-BINDING PROTEIN-RELATED"/>
    <property type="match status" value="1"/>
</dbReference>
<comment type="subcellular location">
    <subcellularLocation>
        <location evidence="1">Cell envelope</location>
    </subcellularLocation>
</comment>
<dbReference type="InterPro" id="IPR030678">
    <property type="entry name" value="Peptide/Ni-bd"/>
</dbReference>
<protein>
    <submittedName>
        <fullName evidence="7">Peptide ABC transporter substrate-binding protein</fullName>
    </submittedName>
</protein>
<dbReference type="EMBL" id="BAABIA010000003">
    <property type="protein sequence ID" value="GAA5139195.1"/>
    <property type="molecule type" value="Genomic_DNA"/>
</dbReference>
<reference evidence="8" key="1">
    <citation type="journal article" date="2019" name="Int. J. Syst. Evol. Microbiol.">
        <title>The Global Catalogue of Microorganisms (GCM) 10K type strain sequencing project: providing services to taxonomists for standard genome sequencing and annotation.</title>
        <authorList>
            <consortium name="The Broad Institute Genomics Platform"/>
            <consortium name="The Broad Institute Genome Sequencing Center for Infectious Disease"/>
            <person name="Wu L."/>
            <person name="Ma J."/>
        </authorList>
    </citation>
    <scope>NUCLEOTIDE SEQUENCE [LARGE SCALE GENOMIC DNA]</scope>
    <source>
        <strain evidence="8">JCM 18053</strain>
    </source>
</reference>
<dbReference type="Gene3D" id="3.90.76.10">
    <property type="entry name" value="Dipeptide-binding Protein, Domain 1"/>
    <property type="match status" value="1"/>
</dbReference>
<comment type="similarity">
    <text evidence="2">Belongs to the bacterial solute-binding protein 5 family.</text>
</comment>
<feature type="domain" description="Solute-binding protein family 5" evidence="6">
    <location>
        <begin position="122"/>
        <end position="501"/>
    </location>
</feature>
<feature type="transmembrane region" description="Helical" evidence="5">
    <location>
        <begin position="40"/>
        <end position="57"/>
    </location>
</feature>
<evidence type="ECO:0000256" key="4">
    <source>
        <dbReference type="ARBA" id="ARBA00022729"/>
    </source>
</evidence>
<dbReference type="Pfam" id="PF00496">
    <property type="entry name" value="SBP_bac_5"/>
    <property type="match status" value="1"/>
</dbReference>
<keyword evidence="5" id="KW-0472">Membrane</keyword>
<evidence type="ECO:0000256" key="3">
    <source>
        <dbReference type="ARBA" id="ARBA00022448"/>
    </source>
</evidence>
<evidence type="ECO:0000313" key="8">
    <source>
        <dbReference type="Proteomes" id="UP001499852"/>
    </source>
</evidence>
<evidence type="ECO:0000256" key="2">
    <source>
        <dbReference type="ARBA" id="ARBA00005695"/>
    </source>
</evidence>
<dbReference type="SUPFAM" id="SSF53850">
    <property type="entry name" value="Periplasmic binding protein-like II"/>
    <property type="match status" value="1"/>
</dbReference>
<dbReference type="PIRSF" id="PIRSF002741">
    <property type="entry name" value="MppA"/>
    <property type="match status" value="1"/>
</dbReference>
<keyword evidence="3" id="KW-0813">Transport</keyword>
<keyword evidence="5" id="KW-1133">Transmembrane helix</keyword>
<name>A0ABP9P2Y8_9BACT</name>
<sequence length="579" mass="65430">MKLDAATWQVLILDEEGLEARGRLDKLERVPHPEGRMRAWIIRALILTGLIGAVTAFHQSRTHRPTRISAATEKGILLLGNGSEPETMDPQLATGTPEHHLFDALFEGLVATTVEDPDANGPGVATHWETPDFITWTFHLRPEAKWSDGTPLTARDFLFSFQRILSPDLAAPYAPMLYPMLNAEEYNKGTVKDFTQVGAKAPDDHTLQIILKGPAPYLPSMLKHYAWHPVPQHVIERFGKMTDKDTPWTRVGNLVGNGPFQLKEWRYTHSITVDRNPHYWDAATVKLNAIQFIPIVSDATEERAFRDGQIHVTNTVPLSKLDHYRTKEPQVFHADPMLGTYFYRINVTKAPFKDPRVRKALVLAVDQQALIQNVLRGGQKPALGFTPSGAGEGYVSPGQLKYDPDEARRLLAEAGFPDGKGFPKFDILINTMESHRTVGEAIQEMWKKNLNIPAGVLNQDWGVYLENQRKLDYQICRAGWVGDYLDPYTFLSIWQKGDGNNNTGWSNPRYDELMQASLREGDSKKRLALLGEAETLLLEELPMIPLYYYVRNHLSRPEVRGLKSSLLEHRCYKAVSLIP</sequence>
<dbReference type="Gene3D" id="3.10.105.10">
    <property type="entry name" value="Dipeptide-binding Protein, Domain 3"/>
    <property type="match status" value="1"/>
</dbReference>
<comment type="caution">
    <text evidence="7">The sequence shown here is derived from an EMBL/GenBank/DDBJ whole genome shotgun (WGS) entry which is preliminary data.</text>
</comment>
<organism evidence="7 8">
    <name type="scientific">Prosthecobacter algae</name>
    <dbReference type="NCBI Taxonomy" id="1144682"/>
    <lineage>
        <taxon>Bacteria</taxon>
        <taxon>Pseudomonadati</taxon>
        <taxon>Verrucomicrobiota</taxon>
        <taxon>Verrucomicrobiia</taxon>
        <taxon>Verrucomicrobiales</taxon>
        <taxon>Verrucomicrobiaceae</taxon>
        <taxon>Prosthecobacter</taxon>
    </lineage>
</organism>
<dbReference type="Proteomes" id="UP001499852">
    <property type="component" value="Unassembled WGS sequence"/>
</dbReference>
<evidence type="ECO:0000256" key="5">
    <source>
        <dbReference type="SAM" id="Phobius"/>
    </source>
</evidence>
<evidence type="ECO:0000259" key="6">
    <source>
        <dbReference type="Pfam" id="PF00496"/>
    </source>
</evidence>
<proteinExistence type="inferred from homology"/>
<keyword evidence="4" id="KW-0732">Signal</keyword>
<keyword evidence="5" id="KW-0812">Transmembrane</keyword>
<dbReference type="InterPro" id="IPR039424">
    <property type="entry name" value="SBP_5"/>
</dbReference>
<dbReference type="InterPro" id="IPR000914">
    <property type="entry name" value="SBP_5_dom"/>
</dbReference>
<evidence type="ECO:0000256" key="1">
    <source>
        <dbReference type="ARBA" id="ARBA00004196"/>
    </source>
</evidence>
<keyword evidence="8" id="KW-1185">Reference proteome</keyword>
<accession>A0ABP9P2Y8</accession>
<dbReference type="CDD" id="cd08504">
    <property type="entry name" value="PBP2_OppA"/>
    <property type="match status" value="1"/>
</dbReference>
<dbReference type="Gene3D" id="3.40.190.10">
    <property type="entry name" value="Periplasmic binding protein-like II"/>
    <property type="match status" value="1"/>
</dbReference>